<keyword evidence="4" id="KW-1185">Reference proteome</keyword>
<accession>A0ABQ8ZHZ4</accession>
<keyword evidence="1" id="KW-0479">Metal-binding</keyword>
<sequence>MNLPQIDNGVIPPSRWKCAKCDKKDNLWLNLTDGMILCGRKNWDGTGGNNHAIEHYKETSYPLAVKLGTITADLEAAGNANLHCEGSRKYFLYLISCLSVCKSCQKHPSFE</sequence>
<evidence type="ECO:0000256" key="1">
    <source>
        <dbReference type="PROSITE-ProRule" id="PRU00502"/>
    </source>
</evidence>
<evidence type="ECO:0000313" key="4">
    <source>
        <dbReference type="Proteomes" id="UP001141253"/>
    </source>
</evidence>
<keyword evidence="1" id="KW-0863">Zinc-finger</keyword>
<dbReference type="EMBL" id="JAPFFI010000027">
    <property type="protein sequence ID" value="KAJ6301452.1"/>
    <property type="molecule type" value="Genomic_DNA"/>
</dbReference>
<protein>
    <recommendedName>
        <fullName evidence="2">UBP-type domain-containing protein</fullName>
    </recommendedName>
</protein>
<dbReference type="Pfam" id="PF02148">
    <property type="entry name" value="zf-UBP"/>
    <property type="match status" value="1"/>
</dbReference>
<dbReference type="InterPro" id="IPR001607">
    <property type="entry name" value="Znf_UBP"/>
</dbReference>
<reference evidence="3" key="1">
    <citation type="submission" date="2022-10" db="EMBL/GenBank/DDBJ databases">
        <authorList>
            <person name="Hyden B.L."/>
            <person name="Feng K."/>
            <person name="Yates T."/>
            <person name="Jawdy S."/>
            <person name="Smart L.B."/>
            <person name="Muchero W."/>
        </authorList>
    </citation>
    <scope>NUCLEOTIDE SEQUENCE</scope>
    <source>
        <tissue evidence="3">Shoot tip</tissue>
    </source>
</reference>
<comment type="caution">
    <text evidence="3">The sequence shown here is derived from an EMBL/GenBank/DDBJ whole genome shotgun (WGS) entry which is preliminary data.</text>
</comment>
<dbReference type="SUPFAM" id="SSF57850">
    <property type="entry name" value="RING/U-box"/>
    <property type="match status" value="1"/>
</dbReference>
<organism evidence="3 4">
    <name type="scientific">Salix suchowensis</name>
    <dbReference type="NCBI Taxonomy" id="1278906"/>
    <lineage>
        <taxon>Eukaryota</taxon>
        <taxon>Viridiplantae</taxon>
        <taxon>Streptophyta</taxon>
        <taxon>Embryophyta</taxon>
        <taxon>Tracheophyta</taxon>
        <taxon>Spermatophyta</taxon>
        <taxon>Magnoliopsida</taxon>
        <taxon>eudicotyledons</taxon>
        <taxon>Gunneridae</taxon>
        <taxon>Pentapetalae</taxon>
        <taxon>rosids</taxon>
        <taxon>fabids</taxon>
        <taxon>Malpighiales</taxon>
        <taxon>Salicaceae</taxon>
        <taxon>Saliceae</taxon>
        <taxon>Salix</taxon>
    </lineage>
</organism>
<proteinExistence type="predicted"/>
<gene>
    <name evidence="3" type="ORF">OIU77_015703</name>
</gene>
<evidence type="ECO:0000313" key="3">
    <source>
        <dbReference type="EMBL" id="KAJ6301452.1"/>
    </source>
</evidence>
<name>A0ABQ8ZHZ4_9ROSI</name>
<evidence type="ECO:0000259" key="2">
    <source>
        <dbReference type="PROSITE" id="PS50271"/>
    </source>
</evidence>
<dbReference type="PROSITE" id="PS50271">
    <property type="entry name" value="ZF_UBP"/>
    <property type="match status" value="1"/>
</dbReference>
<dbReference type="Proteomes" id="UP001141253">
    <property type="component" value="Chromosome 16"/>
</dbReference>
<keyword evidence="1" id="KW-0862">Zinc</keyword>
<dbReference type="InterPro" id="IPR013083">
    <property type="entry name" value="Znf_RING/FYVE/PHD"/>
</dbReference>
<dbReference type="SMART" id="SM00290">
    <property type="entry name" value="ZnF_UBP"/>
    <property type="match status" value="1"/>
</dbReference>
<feature type="domain" description="UBP-type" evidence="2">
    <location>
        <begin position="1"/>
        <end position="111"/>
    </location>
</feature>
<reference evidence="3" key="2">
    <citation type="journal article" date="2023" name="Int. J. Mol. Sci.">
        <title>De Novo Assembly and Annotation of 11 Diverse Shrub Willow (Salix) Genomes Reveals Novel Gene Organization in Sex-Linked Regions.</title>
        <authorList>
            <person name="Hyden B."/>
            <person name="Feng K."/>
            <person name="Yates T.B."/>
            <person name="Jawdy S."/>
            <person name="Cereghino C."/>
            <person name="Smart L.B."/>
            <person name="Muchero W."/>
        </authorList>
    </citation>
    <scope>NUCLEOTIDE SEQUENCE</scope>
    <source>
        <tissue evidence="3">Shoot tip</tissue>
    </source>
</reference>
<dbReference type="Gene3D" id="3.30.40.10">
    <property type="entry name" value="Zinc/RING finger domain, C3HC4 (zinc finger)"/>
    <property type="match status" value="1"/>
</dbReference>